<keyword evidence="2" id="KW-1185">Reference proteome</keyword>
<name>A0A8J6BMG6_ELECQ</name>
<gene>
    <name evidence="1" type="ORF">GDO78_016395</name>
</gene>
<protein>
    <submittedName>
        <fullName evidence="1">Uncharacterized protein</fullName>
    </submittedName>
</protein>
<sequence length="80" mass="8741">MEGATNAEPNSLDISWAPQVNSPETVANGTNERRMNLIGHLSLYSYIHAAEFTCKLHGVHLNYVATGSQLKNCRGPLRSS</sequence>
<dbReference type="Proteomes" id="UP000770717">
    <property type="component" value="Unassembled WGS sequence"/>
</dbReference>
<organism evidence="1 2">
    <name type="scientific">Eleutherodactylus coqui</name>
    <name type="common">Puerto Rican coqui</name>
    <dbReference type="NCBI Taxonomy" id="57060"/>
    <lineage>
        <taxon>Eukaryota</taxon>
        <taxon>Metazoa</taxon>
        <taxon>Chordata</taxon>
        <taxon>Craniata</taxon>
        <taxon>Vertebrata</taxon>
        <taxon>Euteleostomi</taxon>
        <taxon>Amphibia</taxon>
        <taxon>Batrachia</taxon>
        <taxon>Anura</taxon>
        <taxon>Neobatrachia</taxon>
        <taxon>Hyloidea</taxon>
        <taxon>Eleutherodactylidae</taxon>
        <taxon>Eleutherodactylinae</taxon>
        <taxon>Eleutherodactylus</taxon>
        <taxon>Eleutherodactylus</taxon>
    </lineage>
</organism>
<evidence type="ECO:0000313" key="2">
    <source>
        <dbReference type="Proteomes" id="UP000770717"/>
    </source>
</evidence>
<proteinExistence type="predicted"/>
<reference evidence="1" key="1">
    <citation type="thesis" date="2020" institute="ProQuest LLC" country="789 East Eisenhower Parkway, Ann Arbor, MI, USA">
        <title>Comparative Genomics and Chromosome Evolution.</title>
        <authorList>
            <person name="Mudd A.B."/>
        </authorList>
    </citation>
    <scope>NUCLEOTIDE SEQUENCE</scope>
    <source>
        <strain evidence="1">HN-11 Male</strain>
        <tissue evidence="1">Kidney and liver</tissue>
    </source>
</reference>
<dbReference type="AlphaFoldDB" id="A0A8J6BMG6"/>
<evidence type="ECO:0000313" key="1">
    <source>
        <dbReference type="EMBL" id="KAG9466575.1"/>
    </source>
</evidence>
<comment type="caution">
    <text evidence="1">The sequence shown here is derived from an EMBL/GenBank/DDBJ whole genome shotgun (WGS) entry which is preliminary data.</text>
</comment>
<accession>A0A8J6BMG6</accession>
<dbReference type="EMBL" id="WNTK01001967">
    <property type="protein sequence ID" value="KAG9466575.1"/>
    <property type="molecule type" value="Genomic_DNA"/>
</dbReference>